<feature type="compositionally biased region" description="Polar residues" evidence="6">
    <location>
        <begin position="269"/>
        <end position="282"/>
    </location>
</feature>
<dbReference type="PANTHER" id="PTHR15551:SF4">
    <property type="entry name" value="LIM AND CALPONIN HOMOLOGY DOMAINS-CONTAINING PROTEIN 1 ISOFORM X1"/>
    <property type="match status" value="1"/>
</dbReference>
<feature type="compositionally biased region" description="Polar residues" evidence="6">
    <location>
        <begin position="1331"/>
        <end position="1344"/>
    </location>
</feature>
<feature type="compositionally biased region" description="Low complexity" evidence="6">
    <location>
        <begin position="970"/>
        <end position="996"/>
    </location>
</feature>
<feature type="compositionally biased region" description="Basic and acidic residues" evidence="6">
    <location>
        <begin position="180"/>
        <end position="195"/>
    </location>
</feature>
<feature type="compositionally biased region" description="Polar residues" evidence="6">
    <location>
        <begin position="208"/>
        <end position="222"/>
    </location>
</feature>
<dbReference type="PROSITE" id="PS50023">
    <property type="entry name" value="LIM_DOMAIN_2"/>
    <property type="match status" value="1"/>
</dbReference>
<dbReference type="PROSITE" id="PS00478">
    <property type="entry name" value="LIM_DOMAIN_1"/>
    <property type="match status" value="1"/>
</dbReference>
<evidence type="ECO:0000313" key="9">
    <source>
        <dbReference type="Ensembl" id="ENSORLP00000029494.1"/>
    </source>
</evidence>
<dbReference type="SMART" id="SM00033">
    <property type="entry name" value="CH"/>
    <property type="match status" value="1"/>
</dbReference>
<feature type="compositionally biased region" description="Polar residues" evidence="6">
    <location>
        <begin position="1308"/>
        <end position="1323"/>
    </location>
</feature>
<dbReference type="InterPro" id="IPR036872">
    <property type="entry name" value="CH_dom_sf"/>
</dbReference>
<feature type="compositionally biased region" description="Basic and acidic residues" evidence="6">
    <location>
        <begin position="633"/>
        <end position="648"/>
    </location>
</feature>
<dbReference type="SUPFAM" id="SSF47576">
    <property type="entry name" value="Calponin-homology domain, CH-domain"/>
    <property type="match status" value="1"/>
</dbReference>
<evidence type="ECO:0000259" key="7">
    <source>
        <dbReference type="PROSITE" id="PS50021"/>
    </source>
</evidence>
<feature type="compositionally biased region" description="Basic and acidic residues" evidence="6">
    <location>
        <begin position="235"/>
        <end position="257"/>
    </location>
</feature>
<evidence type="ECO:0008006" key="11">
    <source>
        <dbReference type="Google" id="ProtNLM"/>
    </source>
</evidence>
<dbReference type="PROSITE" id="PS50021">
    <property type="entry name" value="CH"/>
    <property type="match status" value="1"/>
</dbReference>
<dbReference type="InterPro" id="IPR031865">
    <property type="entry name" value="DUF4757"/>
</dbReference>
<feature type="region of interest" description="Disordered" evidence="6">
    <location>
        <begin position="814"/>
        <end position="1039"/>
    </location>
</feature>
<gene>
    <name evidence="9" type="primary">LOC101155575</name>
</gene>
<reference evidence="9" key="3">
    <citation type="submission" date="2025-09" db="UniProtKB">
        <authorList>
            <consortium name="Ensembl"/>
        </authorList>
    </citation>
    <scope>IDENTIFICATION</scope>
    <source>
        <strain evidence="9">Hd-rR</strain>
    </source>
</reference>
<evidence type="ECO:0000256" key="1">
    <source>
        <dbReference type="ARBA" id="ARBA00022723"/>
    </source>
</evidence>
<dbReference type="InterPro" id="IPR001781">
    <property type="entry name" value="Znf_LIM"/>
</dbReference>
<name>A0A3B3HC46_ORYLA</name>
<feature type="compositionally biased region" description="Basic and acidic residues" evidence="6">
    <location>
        <begin position="583"/>
        <end position="597"/>
    </location>
</feature>
<dbReference type="Proteomes" id="UP000001038">
    <property type="component" value="Chromosome 1"/>
</dbReference>
<dbReference type="PANTHER" id="PTHR15551">
    <property type="entry name" value="LIM DOMAIN ONLY 7"/>
    <property type="match status" value="1"/>
</dbReference>
<feature type="compositionally biased region" description="Polar residues" evidence="6">
    <location>
        <begin position="893"/>
        <end position="942"/>
    </location>
</feature>
<keyword evidence="1 4" id="KW-0479">Metal-binding</keyword>
<dbReference type="Gene3D" id="1.10.418.10">
    <property type="entry name" value="Calponin-like domain"/>
    <property type="match status" value="1"/>
</dbReference>
<dbReference type="Pfam" id="PF15949">
    <property type="entry name" value="DUF4757"/>
    <property type="match status" value="2"/>
</dbReference>
<dbReference type="FunFam" id="1.10.418.10:FF:000038">
    <property type="entry name" value="LIM and calponin homology domains-containing protein 1"/>
    <property type="match status" value="1"/>
</dbReference>
<feature type="region of interest" description="Disordered" evidence="6">
    <location>
        <begin position="569"/>
        <end position="597"/>
    </location>
</feature>
<feature type="region of interest" description="Disordered" evidence="6">
    <location>
        <begin position="463"/>
        <end position="546"/>
    </location>
</feature>
<reference evidence="9" key="2">
    <citation type="submission" date="2025-08" db="UniProtKB">
        <authorList>
            <consortium name="Ensembl"/>
        </authorList>
    </citation>
    <scope>IDENTIFICATION</scope>
    <source>
        <strain evidence="9">Hd-rR</strain>
    </source>
</reference>
<feature type="compositionally biased region" description="Basic and acidic residues" evidence="6">
    <location>
        <begin position="822"/>
        <end position="835"/>
    </location>
</feature>
<feature type="compositionally biased region" description="Basic and acidic residues" evidence="6">
    <location>
        <begin position="292"/>
        <end position="301"/>
    </location>
</feature>
<keyword evidence="3 4" id="KW-0440">LIM domain</keyword>
<dbReference type="Pfam" id="PF00412">
    <property type="entry name" value="LIM"/>
    <property type="match status" value="1"/>
</dbReference>
<dbReference type="Bgee" id="ENSORLG00000007835">
    <property type="expression patterns" value="Expressed in bone element and 11 other cell types or tissues"/>
</dbReference>
<dbReference type="SMART" id="SM00132">
    <property type="entry name" value="LIM"/>
    <property type="match status" value="1"/>
</dbReference>
<feature type="compositionally biased region" description="Basic and acidic residues" evidence="6">
    <location>
        <begin position="468"/>
        <end position="516"/>
    </location>
</feature>
<feature type="domain" description="LIM zinc-binding" evidence="8">
    <location>
        <begin position="1430"/>
        <end position="1496"/>
    </location>
</feature>
<dbReference type="GeneTree" id="ENSGT00950000183159"/>
<feature type="compositionally biased region" description="Basic and acidic residues" evidence="6">
    <location>
        <begin position="1287"/>
        <end position="1304"/>
    </location>
</feature>
<keyword evidence="10" id="KW-1185">Reference proteome</keyword>
<dbReference type="Pfam" id="PF00307">
    <property type="entry name" value="CH"/>
    <property type="match status" value="1"/>
</dbReference>
<feature type="compositionally biased region" description="Low complexity" evidence="6">
    <location>
        <begin position="258"/>
        <end position="268"/>
    </location>
</feature>
<evidence type="ECO:0000256" key="5">
    <source>
        <dbReference type="SAM" id="Coils"/>
    </source>
</evidence>
<evidence type="ECO:0000256" key="6">
    <source>
        <dbReference type="SAM" id="MobiDB-lite"/>
    </source>
</evidence>
<feature type="compositionally biased region" description="Polar residues" evidence="6">
    <location>
        <begin position="1209"/>
        <end position="1219"/>
    </location>
</feature>
<evidence type="ECO:0000313" key="10">
    <source>
        <dbReference type="Proteomes" id="UP000001038"/>
    </source>
</evidence>
<feature type="compositionally biased region" description="Polar residues" evidence="6">
    <location>
        <begin position="855"/>
        <end position="865"/>
    </location>
</feature>
<feature type="region of interest" description="Disordered" evidence="6">
    <location>
        <begin position="1194"/>
        <end position="1220"/>
    </location>
</feature>
<feature type="compositionally biased region" description="Basic and acidic residues" evidence="6">
    <location>
        <begin position="1111"/>
        <end position="1125"/>
    </location>
</feature>
<feature type="coiled-coil region" evidence="5">
    <location>
        <begin position="722"/>
        <end position="759"/>
    </location>
</feature>
<feature type="compositionally biased region" description="Polar residues" evidence="6">
    <location>
        <begin position="997"/>
        <end position="1036"/>
    </location>
</feature>
<evidence type="ECO:0000256" key="4">
    <source>
        <dbReference type="PROSITE-ProRule" id="PRU00125"/>
    </source>
</evidence>
<evidence type="ECO:0000259" key="8">
    <source>
        <dbReference type="PROSITE" id="PS50023"/>
    </source>
</evidence>
<feature type="region of interest" description="Disordered" evidence="6">
    <location>
        <begin position="629"/>
        <end position="648"/>
    </location>
</feature>
<feature type="region of interest" description="Disordered" evidence="6">
    <location>
        <begin position="169"/>
        <end position="344"/>
    </location>
</feature>
<reference evidence="9 10" key="1">
    <citation type="journal article" date="2007" name="Nature">
        <title>The medaka draft genome and insights into vertebrate genome evolution.</title>
        <authorList>
            <person name="Kasahara M."/>
            <person name="Naruse K."/>
            <person name="Sasaki S."/>
            <person name="Nakatani Y."/>
            <person name="Qu W."/>
            <person name="Ahsan B."/>
            <person name="Yamada T."/>
            <person name="Nagayasu Y."/>
            <person name="Doi K."/>
            <person name="Kasai Y."/>
            <person name="Jindo T."/>
            <person name="Kobayashi D."/>
            <person name="Shimada A."/>
            <person name="Toyoda A."/>
            <person name="Kuroki Y."/>
            <person name="Fujiyama A."/>
            <person name="Sasaki T."/>
            <person name="Shimizu A."/>
            <person name="Asakawa S."/>
            <person name="Shimizu N."/>
            <person name="Hashimoto S."/>
            <person name="Yang J."/>
            <person name="Lee Y."/>
            <person name="Matsushima K."/>
            <person name="Sugano S."/>
            <person name="Sakaizumi M."/>
            <person name="Narita T."/>
            <person name="Ohishi K."/>
            <person name="Haga S."/>
            <person name="Ohta F."/>
            <person name="Nomoto H."/>
            <person name="Nogata K."/>
            <person name="Morishita T."/>
            <person name="Endo T."/>
            <person name="Shin-I T."/>
            <person name="Takeda H."/>
            <person name="Morishita S."/>
            <person name="Kohara Y."/>
        </authorList>
    </citation>
    <scope>NUCLEOTIDE SEQUENCE [LARGE SCALE GENOMIC DNA]</scope>
    <source>
        <strain evidence="9 10">Hd-rR</strain>
    </source>
</reference>
<feature type="compositionally biased region" description="Low complexity" evidence="6">
    <location>
        <begin position="877"/>
        <end position="892"/>
    </location>
</feature>
<feature type="region of interest" description="Disordered" evidence="6">
    <location>
        <begin position="1111"/>
        <end position="1155"/>
    </location>
</feature>
<dbReference type="CDD" id="cd08368">
    <property type="entry name" value="LIM"/>
    <property type="match status" value="1"/>
</dbReference>
<feature type="region of interest" description="Disordered" evidence="6">
    <location>
        <begin position="401"/>
        <end position="440"/>
    </location>
</feature>
<feature type="compositionally biased region" description="Polar residues" evidence="6">
    <location>
        <begin position="1385"/>
        <end position="1399"/>
    </location>
</feature>
<protein>
    <recommendedName>
        <fullName evidence="11">LIM and calponin homology domains 1a</fullName>
    </recommendedName>
</protein>
<feature type="region of interest" description="Disordered" evidence="6">
    <location>
        <begin position="1287"/>
        <end position="1425"/>
    </location>
</feature>
<dbReference type="InterPro" id="IPR001715">
    <property type="entry name" value="CH_dom"/>
</dbReference>
<keyword evidence="2 4" id="KW-0862">Zinc</keyword>
<proteinExistence type="predicted"/>
<feature type="compositionally biased region" description="Basic and acidic residues" evidence="6">
    <location>
        <begin position="412"/>
        <end position="427"/>
    </location>
</feature>
<feature type="compositionally biased region" description="Low complexity" evidence="6">
    <location>
        <begin position="943"/>
        <end position="961"/>
    </location>
</feature>
<evidence type="ECO:0000256" key="2">
    <source>
        <dbReference type="ARBA" id="ARBA00022833"/>
    </source>
</evidence>
<evidence type="ECO:0000256" key="3">
    <source>
        <dbReference type="ARBA" id="ARBA00023038"/>
    </source>
</evidence>
<feature type="compositionally biased region" description="Polar residues" evidence="6">
    <location>
        <begin position="532"/>
        <end position="542"/>
    </location>
</feature>
<dbReference type="GO" id="GO:0046872">
    <property type="term" value="F:metal ion binding"/>
    <property type="evidence" value="ECO:0007669"/>
    <property type="project" value="UniProtKB-KW"/>
</dbReference>
<organism evidence="9 10">
    <name type="scientific">Oryzias latipes</name>
    <name type="common">Japanese rice fish</name>
    <name type="synonym">Japanese killifish</name>
    <dbReference type="NCBI Taxonomy" id="8090"/>
    <lineage>
        <taxon>Eukaryota</taxon>
        <taxon>Metazoa</taxon>
        <taxon>Chordata</taxon>
        <taxon>Craniata</taxon>
        <taxon>Vertebrata</taxon>
        <taxon>Euteleostomi</taxon>
        <taxon>Actinopterygii</taxon>
        <taxon>Neopterygii</taxon>
        <taxon>Teleostei</taxon>
        <taxon>Neoteleostei</taxon>
        <taxon>Acanthomorphata</taxon>
        <taxon>Ovalentaria</taxon>
        <taxon>Atherinomorphae</taxon>
        <taxon>Beloniformes</taxon>
        <taxon>Adrianichthyidae</taxon>
        <taxon>Oryziinae</taxon>
        <taxon>Oryzias</taxon>
    </lineage>
</organism>
<keyword evidence="5" id="KW-0175">Coiled coil</keyword>
<accession>A0A3B3HC46</accession>
<dbReference type="Gene3D" id="2.10.110.10">
    <property type="entry name" value="Cysteine Rich Protein"/>
    <property type="match status" value="1"/>
</dbReference>
<feature type="domain" description="Calponin-homology (CH)" evidence="7">
    <location>
        <begin position="26"/>
        <end position="143"/>
    </location>
</feature>
<sequence length="1502" mass="167507">MASPAACKTLSSAPPRALLEANHHPEPACLEAQKWIEAVTGKCFGDKDFRSALENGILLCELLSAIKPGLVRKINRLPTPIAGLDNLTVFLRGCEELGLKGSQLFDPGDLQDTSIRANLKDSDCNRKLKNVLNTVFWLGKAASGCAFYSGPTLNLKEFEGLLAQMRVESDDGATSPQNRSVRDSGYDCWDSERSESLSPPRHTRDNSLDSLDSFGSRSQHSPSPDVGNRGASDGRGSDSEADGPGRKPDVRKDDMLARRTASSESRSSIPFNQFLPNRNNATAYIPTPRRKMSTEEGEQRSHSQAIPEQTKRTGQHNKAPKTVTWAPENNGEKPKQEEQMVTQETLEQRKLQKLEKAGIKVLPAAVHHISPATIKEKETSSEPPSIILRCENDFMNFCKTAWDSSSDGEEEGEKRKVPDVRKDDLASRRGRRGPTTAKVHQFVPSPECTNKDMERWEGIRRASQQTLQDKDISGKEAVPDIITRRDNPFLKEKEEVSDEGKEVEAVPNKQRDDLARRRAQSRPLPQRDAQMSFVTSSMSQADVQRWERLKMTEPSFGSSVSVAAEHQIPFKDPTGPTHAGARGRQEGEDQEKGDTMRATDTIVSKVTESPPSPALALPAHSCSRVVEAEQQMETERTDAEEGKKGVNEKTQKKPFWLEDELPPIMVSRRVAFLLNNESVSMTDMVNEEEAGHLPLLSQSRHERMHEQYNNFQEEEDHWQDDLARWKSRRRSASQELIRKEEERKRMEKMKEERRDGHKRKSIKTYKEIVEEKERREAELCEAYRNAATPEEAALVLQRYALRFTISDATLDSLKLPRSTSKPKHDLNGTTQEDKPASPVNGSEMLEHLPKPKPASLNQKHTNPENMETDVIQELEKSGATSSSSTTSNSPVSADTNSQIVPPQSPQFCKPTTQFTESAATNQKDLNSGDTLLQSKHISFQDAQEQSQTMQPQFPQSQPTQSKPVQLQLAQPQSEQLQPTQPQSEQPTQSQLEQPQPAQSRSEQLQPAQSEQLQPAQSQSEQLQPVQSHIEQLQPAQPHSEHLQRVIYTQPIHTLPSPAPARPVPMLVAKPYCQPRTTLKPVKMDGLVRVNGEMMEDSVVSPSPSALLDSLQEKQENKDVSSKQAEEDNPPEEAVENPKTAEQLTPPPQNEKTAAAATSAISSLIGGRSCTITTTIVTELTQTLVEPLYPEIQSNKKTPIEEKTQPPASPSNKQKYSPTVTDGLEESCVTIETPMLNLAKRVNHWVWDPNEERKRLERWQQEQERLLQEQYLREQEKLKKEWEKAQIEVEEEERKHNEEERRILEETVTPLSPTGLLQQGSGHTAVSAPAPENNNKGEGNVSLEQNGKKVPTGREDQHASKLHFFQDSACDGQPSKRPEPWKTASLDRNPQLSQTQNVKRSGSHDAVTGEQQSSPSTPQPPSPSRCVSGKRLCSGCSKPLGKGAAMIIDTLGLYFHMGCFKCGVCKGQLGDASAGTDVRIRNGQLSCHECYIASRGRGQPTTL</sequence>
<dbReference type="Ensembl" id="ENSORLT00000037161.1">
    <property type="protein sequence ID" value="ENSORLP00000029494.1"/>
    <property type="gene ID" value="ENSORLG00000007835.2"/>
</dbReference>